<dbReference type="SUPFAM" id="SSF55729">
    <property type="entry name" value="Acyl-CoA N-acyltransferases (Nat)"/>
    <property type="match status" value="2"/>
</dbReference>
<feature type="domain" description="N-acetyltransferase" evidence="3">
    <location>
        <begin position="1"/>
        <end position="151"/>
    </location>
</feature>
<dbReference type="CDD" id="cd04301">
    <property type="entry name" value="NAT_SF"/>
    <property type="match status" value="1"/>
</dbReference>
<evidence type="ECO:0000313" key="4">
    <source>
        <dbReference type="EMBL" id="SCF36510.1"/>
    </source>
</evidence>
<dbReference type="InterPro" id="IPR000182">
    <property type="entry name" value="GNAT_dom"/>
</dbReference>
<keyword evidence="1" id="KW-0808">Transferase</keyword>
<evidence type="ECO:0000259" key="3">
    <source>
        <dbReference type="PROSITE" id="PS51186"/>
    </source>
</evidence>
<dbReference type="Proteomes" id="UP000199504">
    <property type="component" value="Unassembled WGS sequence"/>
</dbReference>
<name>A0A1C4ZU69_9ACTN</name>
<dbReference type="InterPro" id="IPR038740">
    <property type="entry name" value="BioF2-like_GNAT_dom"/>
</dbReference>
<dbReference type="Pfam" id="PF13480">
    <property type="entry name" value="Acetyltransf_6"/>
    <property type="match status" value="1"/>
</dbReference>
<dbReference type="OrthoDB" id="4119890at2"/>
<evidence type="ECO:0000256" key="2">
    <source>
        <dbReference type="ARBA" id="ARBA00023315"/>
    </source>
</evidence>
<dbReference type="PANTHER" id="PTHR43877:SF1">
    <property type="entry name" value="ACETYLTRANSFERASE"/>
    <property type="match status" value="1"/>
</dbReference>
<evidence type="ECO:0000256" key="1">
    <source>
        <dbReference type="ARBA" id="ARBA00022679"/>
    </source>
</evidence>
<dbReference type="InterPro" id="IPR050832">
    <property type="entry name" value="Bact_Acetyltransf"/>
</dbReference>
<dbReference type="EMBL" id="FMCX01000006">
    <property type="protein sequence ID" value="SCF36510.1"/>
    <property type="molecule type" value="Genomic_DNA"/>
</dbReference>
<dbReference type="InterPro" id="IPR016181">
    <property type="entry name" value="Acyl_CoA_acyltransferase"/>
</dbReference>
<dbReference type="PANTHER" id="PTHR43877">
    <property type="entry name" value="AMINOALKYLPHOSPHONATE N-ACETYLTRANSFERASE-RELATED-RELATED"/>
    <property type="match status" value="1"/>
</dbReference>
<keyword evidence="2" id="KW-0012">Acyltransferase</keyword>
<keyword evidence="5" id="KW-1185">Reference proteome</keyword>
<organism evidence="4 5">
    <name type="scientific">Micromonospora mirobrigensis</name>
    <dbReference type="NCBI Taxonomy" id="262898"/>
    <lineage>
        <taxon>Bacteria</taxon>
        <taxon>Bacillati</taxon>
        <taxon>Actinomycetota</taxon>
        <taxon>Actinomycetes</taxon>
        <taxon>Micromonosporales</taxon>
        <taxon>Micromonosporaceae</taxon>
        <taxon>Micromonospora</taxon>
    </lineage>
</organism>
<protein>
    <submittedName>
        <fullName evidence="4">N-acetylglutamate synthase, GNAT family</fullName>
    </submittedName>
</protein>
<evidence type="ECO:0000313" key="5">
    <source>
        <dbReference type="Proteomes" id="UP000199504"/>
    </source>
</evidence>
<dbReference type="PROSITE" id="PS51186">
    <property type="entry name" value="GNAT"/>
    <property type="match status" value="2"/>
</dbReference>
<dbReference type="Gene3D" id="3.40.630.30">
    <property type="match status" value="1"/>
</dbReference>
<sequence length="298" mass="32509">MRIRTCRPEDAAEVVALRALVHPYLLRGVESTRNMIAHPPPGEHWTAWVAEVDGRVVGWASAYRNVETSEPGVGEISTLHVHPEHRRRGLGTGLLDAALDHLRAIGARRALTSCRPESLPFARRHGFTASRELRYSALDLRPAPPMPVPPPGVRLLSAAEVDPRLLHEVDAAAAVDEPGDVPPVGMDFDLWRYEVWEDPGLDRHATTLVEVDGEPAAVSLVKRDGDRMWSAFTGTVPGHRGRGLAALAKRAALHRAAAGGVTVAYTSNDEENKPMLAVNVRLGYRPVAAHWTVLRDGL</sequence>
<dbReference type="Pfam" id="PF00583">
    <property type="entry name" value="Acetyltransf_1"/>
    <property type="match status" value="1"/>
</dbReference>
<dbReference type="STRING" id="262898.GA0070564_106330"/>
<gene>
    <name evidence="4" type="ORF">GA0070564_106330</name>
</gene>
<accession>A0A1C4ZU69</accession>
<feature type="domain" description="N-acetyltransferase" evidence="3">
    <location>
        <begin position="153"/>
        <end position="298"/>
    </location>
</feature>
<dbReference type="GO" id="GO:0016747">
    <property type="term" value="F:acyltransferase activity, transferring groups other than amino-acyl groups"/>
    <property type="evidence" value="ECO:0007669"/>
    <property type="project" value="InterPro"/>
</dbReference>
<dbReference type="AlphaFoldDB" id="A0A1C4ZU69"/>
<dbReference type="RefSeq" id="WP_091611326.1">
    <property type="nucleotide sequence ID" value="NZ_FMCX01000006.1"/>
</dbReference>
<proteinExistence type="predicted"/>
<reference evidence="5" key="1">
    <citation type="submission" date="2016-06" db="EMBL/GenBank/DDBJ databases">
        <authorList>
            <person name="Varghese N."/>
            <person name="Submissions Spin"/>
        </authorList>
    </citation>
    <scope>NUCLEOTIDE SEQUENCE [LARGE SCALE GENOMIC DNA]</scope>
    <source>
        <strain evidence="5">DSM 44830</strain>
    </source>
</reference>